<evidence type="ECO:0000313" key="1">
    <source>
        <dbReference type="EMBL" id="DAE13786.1"/>
    </source>
</evidence>
<reference evidence="1" key="1">
    <citation type="journal article" date="2021" name="Proc. Natl. Acad. Sci. U.S.A.">
        <title>A Catalog of Tens of Thousands of Viruses from Human Metagenomes Reveals Hidden Associations with Chronic Diseases.</title>
        <authorList>
            <person name="Tisza M.J."/>
            <person name="Buck C.B."/>
        </authorList>
    </citation>
    <scope>NUCLEOTIDE SEQUENCE</scope>
    <source>
        <strain evidence="1">Ctza028</strain>
    </source>
</reference>
<proteinExistence type="predicted"/>
<dbReference type="EMBL" id="BK015569">
    <property type="protein sequence ID" value="DAE13786.1"/>
    <property type="molecule type" value="Genomic_DNA"/>
</dbReference>
<protein>
    <submittedName>
        <fullName evidence="1">Uncharacterized protein</fullName>
    </submittedName>
</protein>
<name>A0A8S5Q3T3_9CAUD</name>
<organism evidence="1">
    <name type="scientific">Podoviridae sp. ctza028</name>
    <dbReference type="NCBI Taxonomy" id="2825289"/>
    <lineage>
        <taxon>Viruses</taxon>
        <taxon>Duplodnaviria</taxon>
        <taxon>Heunggongvirae</taxon>
        <taxon>Uroviricota</taxon>
        <taxon>Caudoviricetes</taxon>
    </lineage>
</organism>
<accession>A0A8S5Q3T3</accession>
<sequence length="77" mass="8916">MKKNRVNVTTKAMLASMVDVVSRETGLDMFVTKQEDTDFELKAENRIVTTGSRKYLYNFLKDLRVIYPLIEKGNVNK</sequence>